<organism evidence="7 8">
    <name type="scientific">Acidiluteibacter ferrifornacis</name>
    <dbReference type="NCBI Taxonomy" id="2692424"/>
    <lineage>
        <taxon>Bacteria</taxon>
        <taxon>Pseudomonadati</taxon>
        <taxon>Bacteroidota</taxon>
        <taxon>Flavobacteriia</taxon>
        <taxon>Flavobacteriales</taxon>
        <taxon>Cryomorphaceae</taxon>
        <taxon>Acidiluteibacter</taxon>
    </lineage>
</organism>
<evidence type="ECO:0000256" key="3">
    <source>
        <dbReference type="ARBA" id="ARBA00022692"/>
    </source>
</evidence>
<dbReference type="RefSeq" id="WP_160633468.1">
    <property type="nucleotide sequence ID" value="NZ_WWNE01000007.1"/>
</dbReference>
<feature type="transmembrane region" description="Helical" evidence="6">
    <location>
        <begin position="302"/>
        <end position="322"/>
    </location>
</feature>
<feature type="transmembrane region" description="Helical" evidence="6">
    <location>
        <begin position="12"/>
        <end position="33"/>
    </location>
</feature>
<feature type="transmembrane region" description="Helical" evidence="6">
    <location>
        <begin position="100"/>
        <end position="118"/>
    </location>
</feature>
<dbReference type="AlphaFoldDB" id="A0A6N9NKS4"/>
<keyword evidence="2" id="KW-1003">Cell membrane</keyword>
<keyword evidence="3 6" id="KW-0812">Transmembrane</keyword>
<name>A0A6N9NKS4_9FLAO</name>
<dbReference type="Pfam" id="PF03739">
    <property type="entry name" value="LptF_LptG"/>
    <property type="match status" value="1"/>
</dbReference>
<dbReference type="EMBL" id="WWNE01000007">
    <property type="protein sequence ID" value="NBG66523.1"/>
    <property type="molecule type" value="Genomic_DNA"/>
</dbReference>
<evidence type="ECO:0000256" key="1">
    <source>
        <dbReference type="ARBA" id="ARBA00004651"/>
    </source>
</evidence>
<proteinExistence type="predicted"/>
<evidence type="ECO:0000313" key="7">
    <source>
        <dbReference type="EMBL" id="NBG66523.1"/>
    </source>
</evidence>
<evidence type="ECO:0000256" key="2">
    <source>
        <dbReference type="ARBA" id="ARBA00022475"/>
    </source>
</evidence>
<protein>
    <submittedName>
        <fullName evidence="7">LptF/LptG family permease</fullName>
    </submittedName>
</protein>
<evidence type="ECO:0000256" key="4">
    <source>
        <dbReference type="ARBA" id="ARBA00022989"/>
    </source>
</evidence>
<comment type="caution">
    <text evidence="7">The sequence shown here is derived from an EMBL/GenBank/DDBJ whole genome shotgun (WGS) entry which is preliminary data.</text>
</comment>
<dbReference type="InterPro" id="IPR005495">
    <property type="entry name" value="LptG/LptF_permease"/>
</dbReference>
<dbReference type="Proteomes" id="UP000470771">
    <property type="component" value="Unassembled WGS sequence"/>
</dbReference>
<accession>A0A6N9NKS4</accession>
<feature type="transmembrane region" description="Helical" evidence="6">
    <location>
        <begin position="277"/>
        <end position="295"/>
    </location>
</feature>
<evidence type="ECO:0000256" key="5">
    <source>
        <dbReference type="ARBA" id="ARBA00023136"/>
    </source>
</evidence>
<keyword evidence="4 6" id="KW-1133">Transmembrane helix</keyword>
<dbReference type="GO" id="GO:0015920">
    <property type="term" value="P:lipopolysaccharide transport"/>
    <property type="evidence" value="ECO:0007669"/>
    <property type="project" value="TreeGrafter"/>
</dbReference>
<dbReference type="GO" id="GO:0043190">
    <property type="term" value="C:ATP-binding cassette (ABC) transporter complex"/>
    <property type="evidence" value="ECO:0007669"/>
    <property type="project" value="TreeGrafter"/>
</dbReference>
<keyword evidence="5 6" id="KW-0472">Membrane</keyword>
<evidence type="ECO:0000256" key="6">
    <source>
        <dbReference type="SAM" id="Phobius"/>
    </source>
</evidence>
<feature type="transmembrane region" description="Helical" evidence="6">
    <location>
        <begin position="334"/>
        <end position="354"/>
    </location>
</feature>
<sequence length="358" mass="41177">MGILDRYIIKKFLGTFFFSIALIISIAVVFDITEKLDDFIEKEAPLRAIIFDYYLNFIPYFANLFSFLFVFISVIFFTSKMASNTEIIAILSSGVSFKRFLLPYFISATVLASMSFYLNNFLIPDANKVRLTFEEQYIRNPFTNTEQNIHIQLDDSSYAYFESYNSFSDIGYKFSLETIKNGELNYKLISDFARWDSVKTAWSIFNYYERYIDGTSEIIKEGRSKDTTLNITPDDFNKRSNAVEMLDYYELNDAIAKEKFRGSHKAVYYELEKYGRIASPFATFILTLIGVSIASRKVRGGIGVHIGVGLAISFTYILFMQISETFATNGNFSPILAIWIPNILYGILAVYLLFKSPK</sequence>
<comment type="subcellular location">
    <subcellularLocation>
        <location evidence="1">Cell membrane</location>
        <topology evidence="1">Multi-pass membrane protein</topology>
    </subcellularLocation>
</comment>
<gene>
    <name evidence="7" type="ORF">GQN54_10370</name>
</gene>
<dbReference type="PANTHER" id="PTHR33529:SF8">
    <property type="entry name" value="PERMEASE, YJGP_YJGQ FAMILY"/>
    <property type="match status" value="1"/>
</dbReference>
<reference evidence="7 8" key="1">
    <citation type="submission" date="2019-12" db="EMBL/GenBank/DDBJ databases">
        <authorList>
            <person name="Zhao J."/>
        </authorList>
    </citation>
    <scope>NUCLEOTIDE SEQUENCE [LARGE SCALE GENOMIC DNA]</scope>
    <source>
        <strain evidence="7 8">S-15</strain>
    </source>
</reference>
<evidence type="ECO:0000313" key="8">
    <source>
        <dbReference type="Proteomes" id="UP000470771"/>
    </source>
</evidence>
<keyword evidence="8" id="KW-1185">Reference proteome</keyword>
<dbReference type="PANTHER" id="PTHR33529">
    <property type="entry name" value="SLR0882 PROTEIN-RELATED"/>
    <property type="match status" value="1"/>
</dbReference>
<feature type="transmembrane region" description="Helical" evidence="6">
    <location>
        <begin position="53"/>
        <end position="79"/>
    </location>
</feature>